<dbReference type="RefSeq" id="WP_015710078.1">
    <property type="nucleotide sequence ID" value="NC_015577.1"/>
</dbReference>
<evidence type="ECO:0000256" key="1">
    <source>
        <dbReference type="SAM" id="MobiDB-lite"/>
    </source>
</evidence>
<evidence type="ECO:0000256" key="2">
    <source>
        <dbReference type="SAM" id="SignalP"/>
    </source>
</evidence>
<gene>
    <name evidence="3" type="ordered locus">TREAZ_1958</name>
</gene>
<dbReference type="EMBL" id="CP001841">
    <property type="protein sequence ID" value="AEF80992.1"/>
    <property type="molecule type" value="Genomic_DNA"/>
</dbReference>
<reference evidence="4" key="1">
    <citation type="submission" date="2009-12" db="EMBL/GenBank/DDBJ databases">
        <title>Complete sequence of Treponema azotonutricium strain ZAS-9.</title>
        <authorList>
            <person name="Tetu S.G."/>
            <person name="Matson E."/>
            <person name="Ren Q."/>
            <person name="Seshadri R."/>
            <person name="Elbourne L."/>
            <person name="Hassan K.A."/>
            <person name="Durkin A."/>
            <person name="Radune D."/>
            <person name="Mohamoud Y."/>
            <person name="Shay R."/>
            <person name="Jin S."/>
            <person name="Zhang X."/>
            <person name="Lucey K."/>
            <person name="Ballor N.R."/>
            <person name="Ottesen E."/>
            <person name="Rosenthal R."/>
            <person name="Allen A."/>
            <person name="Leadbetter J.R."/>
            <person name="Paulsen I.T."/>
        </authorList>
    </citation>
    <scope>NUCLEOTIDE SEQUENCE [LARGE SCALE GENOMIC DNA]</scope>
    <source>
        <strain evidence="4">ATCC BAA-888 / DSM 13862 / ZAS-9</strain>
    </source>
</reference>
<feature type="compositionally biased region" description="Polar residues" evidence="1">
    <location>
        <begin position="106"/>
        <end position="121"/>
    </location>
</feature>
<evidence type="ECO:0008006" key="5">
    <source>
        <dbReference type="Google" id="ProtNLM"/>
    </source>
</evidence>
<feature type="signal peptide" evidence="2">
    <location>
        <begin position="1"/>
        <end position="20"/>
    </location>
</feature>
<dbReference type="InParanoid" id="F5YAP6"/>
<dbReference type="AlphaFoldDB" id="F5YAP6"/>
<dbReference type="HOGENOM" id="CLU_1884860_0_0_12"/>
<evidence type="ECO:0000313" key="3">
    <source>
        <dbReference type="EMBL" id="AEF80992.1"/>
    </source>
</evidence>
<keyword evidence="2" id="KW-0732">Signal</keyword>
<name>F5YAP6_LEAAZ</name>
<dbReference type="Proteomes" id="UP000009222">
    <property type="component" value="Chromosome"/>
</dbReference>
<proteinExistence type="predicted"/>
<dbReference type="STRING" id="545695.TREAZ_1958"/>
<accession>F5YAP6</accession>
<feature type="compositionally biased region" description="Acidic residues" evidence="1">
    <location>
        <begin position="126"/>
        <end position="135"/>
    </location>
</feature>
<sequence>MKKIFFTAILVLAFTGIVSAQERYTVESVTGRVEQEANGKRVEVKAGDVLDEQTVIHTGLGASVTVRSGNQNFIIRAMSNGTVKDLSAEAIASGLRISGKVAETDTGSVSRTAGKISTASARASDAAEEYPVTEE</sequence>
<organism evidence="3 4">
    <name type="scientific">Leadbettera azotonutricia (strain ATCC BAA-888 / DSM 13862 / ZAS-9)</name>
    <name type="common">Treponema azotonutricium</name>
    <dbReference type="NCBI Taxonomy" id="545695"/>
    <lineage>
        <taxon>Bacteria</taxon>
        <taxon>Pseudomonadati</taxon>
        <taxon>Spirochaetota</taxon>
        <taxon>Spirochaetia</taxon>
        <taxon>Spirochaetales</taxon>
        <taxon>Breznakiellaceae</taxon>
        <taxon>Leadbettera</taxon>
    </lineage>
</organism>
<dbReference type="KEGG" id="taz:TREAZ_1958"/>
<protein>
    <recommendedName>
        <fullName evidence="5">DUF5666 domain-containing protein</fullName>
    </recommendedName>
</protein>
<evidence type="ECO:0000313" key="4">
    <source>
        <dbReference type="Proteomes" id="UP000009222"/>
    </source>
</evidence>
<feature type="region of interest" description="Disordered" evidence="1">
    <location>
        <begin position="106"/>
        <end position="135"/>
    </location>
</feature>
<reference evidence="3 4" key="2">
    <citation type="journal article" date="2011" name="ISME J.">
        <title>RNA-seq reveals cooperative metabolic interactions between two termite-gut spirochete species in co-culture.</title>
        <authorList>
            <person name="Rosenthal A.Z."/>
            <person name="Matson E.G."/>
            <person name="Eldar A."/>
            <person name="Leadbetter J.R."/>
        </authorList>
    </citation>
    <scope>NUCLEOTIDE SEQUENCE [LARGE SCALE GENOMIC DNA]</scope>
    <source>
        <strain evidence="4">ATCC BAA-888 / DSM 13862 / ZAS-9</strain>
    </source>
</reference>
<keyword evidence="4" id="KW-1185">Reference proteome</keyword>
<feature type="chain" id="PRO_5003331645" description="DUF5666 domain-containing protein" evidence="2">
    <location>
        <begin position="21"/>
        <end position="135"/>
    </location>
</feature>